<evidence type="ECO:0000313" key="14">
    <source>
        <dbReference type="Proteomes" id="UP000433101"/>
    </source>
</evidence>
<dbReference type="FunFam" id="3.40.640.10:FF:000090">
    <property type="entry name" value="Pyridoxal phosphate-dependent aminotransferase"/>
    <property type="match status" value="1"/>
</dbReference>
<dbReference type="Gene3D" id="3.90.1150.10">
    <property type="entry name" value="Aspartate Aminotransferase, domain 1"/>
    <property type="match status" value="1"/>
</dbReference>
<dbReference type="CDD" id="cd00616">
    <property type="entry name" value="AHBA_syn"/>
    <property type="match status" value="1"/>
</dbReference>
<sequence length="396" mass="43120">MANIDPGKVITALEEVLGERSGSEEHFPLHEPYFAGNEWAYVKECLDTAWVSSIGSYVDLFEERIAEIFGVNRAICTVNGTAALHIALLMAGVSEGDEVIVPALTFVASANAIAYCRAVPHFIDSEWATLGLDPDALADWLSQIAIEGDDGTINRKTGRRIAAVIPMHTFGHPVRMTRLLEVADKWQIPVVEDAAESLGSKLGGKPLGGRGLIGATSFNGNKIVTTGGGGAVLTNDEDLAKRAKHLTTTAKQPHKWHFYHDETGFNYRLPNINSALGCAQLEQVPAFLDAKRRLAETYADAFRNVDGVRFFREPYGAESNYWLNCLVLDNPIDLGPLLELTNATGIGTRPCWTLMNKLPMYRNCPTSSLPIATDIASRVVNIPSSATLGLRLQEKT</sequence>
<dbReference type="GO" id="GO:0102933">
    <property type="term" value="F:GDP-4-dehydro-6-deoxy-D-mannose-4-aminotransferase activity"/>
    <property type="evidence" value="ECO:0007669"/>
    <property type="project" value="UniProtKB-EC"/>
</dbReference>
<dbReference type="InterPro" id="IPR015421">
    <property type="entry name" value="PyrdxlP-dep_Trfase_major"/>
</dbReference>
<dbReference type="PANTHER" id="PTHR30244:SF30">
    <property type="entry name" value="BLR5990 PROTEIN"/>
    <property type="match status" value="1"/>
</dbReference>
<dbReference type="GO" id="GO:0000271">
    <property type="term" value="P:polysaccharide biosynthetic process"/>
    <property type="evidence" value="ECO:0007669"/>
    <property type="project" value="TreeGrafter"/>
</dbReference>
<protein>
    <recommendedName>
        <fullName evidence="9">GDP-perosamine synthase</fullName>
        <ecNumber evidence="8">2.6.1.102</ecNumber>
    </recommendedName>
</protein>
<keyword evidence="4 13" id="KW-0808">Transferase</keyword>
<comment type="similarity">
    <text evidence="6 12">Belongs to the DegT/DnrJ/EryC1 family.</text>
</comment>
<dbReference type="InterPro" id="IPR015422">
    <property type="entry name" value="PyrdxlP-dep_Trfase_small"/>
</dbReference>
<comment type="pathway">
    <text evidence="2">Bacterial outer membrane biogenesis; LPS O-antigen biosynthesis.</text>
</comment>
<evidence type="ECO:0000256" key="12">
    <source>
        <dbReference type="RuleBase" id="RU004508"/>
    </source>
</evidence>
<evidence type="ECO:0000256" key="1">
    <source>
        <dbReference type="ARBA" id="ARBA00001933"/>
    </source>
</evidence>
<dbReference type="NCBIfam" id="TIGR04181">
    <property type="entry name" value="NHT_00031"/>
    <property type="match status" value="1"/>
</dbReference>
<dbReference type="GO" id="GO:0030170">
    <property type="term" value="F:pyridoxal phosphate binding"/>
    <property type="evidence" value="ECO:0007669"/>
    <property type="project" value="TreeGrafter"/>
</dbReference>
<keyword evidence="14" id="KW-1185">Reference proteome</keyword>
<keyword evidence="5 11" id="KW-0663">Pyridoxal phosphate</keyword>
<evidence type="ECO:0000313" key="13">
    <source>
        <dbReference type="EMBL" id="MXN65577.1"/>
    </source>
</evidence>
<dbReference type="Pfam" id="PF01041">
    <property type="entry name" value="DegT_DnrJ_EryC1"/>
    <property type="match status" value="1"/>
</dbReference>
<dbReference type="InterPro" id="IPR026385">
    <property type="entry name" value="LegC-like"/>
</dbReference>
<dbReference type="Gene3D" id="3.40.640.10">
    <property type="entry name" value="Type I PLP-dependent aspartate aminotransferase-like (Major domain)"/>
    <property type="match status" value="1"/>
</dbReference>
<organism evidence="13 14">
    <name type="scientific">Stappia sediminis</name>
    <dbReference type="NCBI Taxonomy" id="2692190"/>
    <lineage>
        <taxon>Bacteria</taxon>
        <taxon>Pseudomonadati</taxon>
        <taxon>Pseudomonadota</taxon>
        <taxon>Alphaproteobacteria</taxon>
        <taxon>Hyphomicrobiales</taxon>
        <taxon>Stappiaceae</taxon>
        <taxon>Stappia</taxon>
    </lineage>
</organism>
<dbReference type="PIRSF" id="PIRSF000390">
    <property type="entry name" value="PLP_StrS"/>
    <property type="match status" value="1"/>
</dbReference>
<accession>A0A7X3LUY7</accession>
<evidence type="ECO:0000256" key="2">
    <source>
        <dbReference type="ARBA" id="ARBA00005125"/>
    </source>
</evidence>
<evidence type="ECO:0000256" key="8">
    <source>
        <dbReference type="ARBA" id="ARBA00066317"/>
    </source>
</evidence>
<dbReference type="SUPFAM" id="SSF53383">
    <property type="entry name" value="PLP-dependent transferases"/>
    <property type="match status" value="1"/>
</dbReference>
<feature type="active site" description="Proton acceptor" evidence="10">
    <location>
        <position position="222"/>
    </location>
</feature>
<dbReference type="RefSeq" id="WP_160775744.1">
    <property type="nucleotide sequence ID" value="NZ_WUMV01000003.1"/>
</dbReference>
<dbReference type="InterPro" id="IPR015424">
    <property type="entry name" value="PyrdxlP-dep_Trfase"/>
</dbReference>
<dbReference type="PANTHER" id="PTHR30244">
    <property type="entry name" value="TRANSAMINASE"/>
    <property type="match status" value="1"/>
</dbReference>
<evidence type="ECO:0000256" key="9">
    <source>
        <dbReference type="ARBA" id="ARBA00074221"/>
    </source>
</evidence>
<dbReference type="EMBL" id="WUMV01000003">
    <property type="protein sequence ID" value="MXN65577.1"/>
    <property type="molecule type" value="Genomic_DNA"/>
</dbReference>
<gene>
    <name evidence="13" type="ORF">GR183_11750</name>
</gene>
<comment type="cofactor">
    <cofactor evidence="1">
        <name>pyridoxal 5'-phosphate</name>
        <dbReference type="ChEBI" id="CHEBI:597326"/>
    </cofactor>
</comment>
<evidence type="ECO:0000256" key="3">
    <source>
        <dbReference type="ARBA" id="ARBA00022576"/>
    </source>
</evidence>
<evidence type="ECO:0000256" key="6">
    <source>
        <dbReference type="ARBA" id="ARBA00037999"/>
    </source>
</evidence>
<dbReference type="AlphaFoldDB" id="A0A7X3LUY7"/>
<dbReference type="EC" id="2.6.1.102" evidence="8"/>
<evidence type="ECO:0000256" key="11">
    <source>
        <dbReference type="PIRSR" id="PIRSR000390-2"/>
    </source>
</evidence>
<keyword evidence="3 13" id="KW-0032">Aminotransferase</keyword>
<proteinExistence type="inferred from homology"/>
<evidence type="ECO:0000256" key="10">
    <source>
        <dbReference type="PIRSR" id="PIRSR000390-1"/>
    </source>
</evidence>
<comment type="caution">
    <text evidence="13">The sequence shown here is derived from an EMBL/GenBank/DDBJ whole genome shotgun (WGS) entry which is preliminary data.</text>
</comment>
<feature type="modified residue" description="N6-(pyridoxal phosphate)lysine" evidence="11">
    <location>
        <position position="222"/>
    </location>
</feature>
<reference evidence="13 14" key="1">
    <citation type="submission" date="2019-12" db="EMBL/GenBank/DDBJ databases">
        <authorList>
            <person name="Li M."/>
        </authorList>
    </citation>
    <scope>NUCLEOTIDE SEQUENCE [LARGE SCALE GENOMIC DNA]</scope>
    <source>
        <strain evidence="13 14">GBMRC 2046</strain>
    </source>
</reference>
<evidence type="ECO:0000256" key="7">
    <source>
        <dbReference type="ARBA" id="ARBA00051587"/>
    </source>
</evidence>
<name>A0A7X3LUY7_9HYPH</name>
<comment type="catalytic activity">
    <reaction evidence="7">
        <text>GDP-alpha-D-perosamine + 2-oxoglutarate = GDP-4-dehydro-alpha-D-rhamnose + L-glutamate</text>
        <dbReference type="Rhea" id="RHEA:36779"/>
        <dbReference type="ChEBI" id="CHEBI:16810"/>
        <dbReference type="ChEBI" id="CHEBI:29985"/>
        <dbReference type="ChEBI" id="CHEBI:57964"/>
        <dbReference type="ChEBI" id="CHEBI:73996"/>
        <dbReference type="EC" id="2.6.1.102"/>
    </reaction>
</comment>
<evidence type="ECO:0000256" key="4">
    <source>
        <dbReference type="ARBA" id="ARBA00022679"/>
    </source>
</evidence>
<evidence type="ECO:0000256" key="5">
    <source>
        <dbReference type="ARBA" id="ARBA00022898"/>
    </source>
</evidence>
<dbReference type="InterPro" id="IPR000653">
    <property type="entry name" value="DegT/StrS_aminotransferase"/>
</dbReference>
<dbReference type="Proteomes" id="UP000433101">
    <property type="component" value="Unassembled WGS sequence"/>
</dbReference>